<dbReference type="SUPFAM" id="SSF51735">
    <property type="entry name" value="NAD(P)-binding Rossmann-fold domains"/>
    <property type="match status" value="1"/>
</dbReference>
<dbReference type="GeneID" id="36573351"/>
<dbReference type="PANTHER" id="PTHR45348">
    <property type="entry name" value="HYPOTHETICAL OXIDOREDUCTASE (EUROFUNG)"/>
    <property type="match status" value="1"/>
</dbReference>
<dbReference type="Gene3D" id="3.90.180.10">
    <property type="entry name" value="Medium-chain alcohol dehydrogenases, catalytic domain"/>
    <property type="match status" value="1"/>
</dbReference>
<gene>
    <name evidence="4" type="ORF">M430DRAFT_256396</name>
</gene>
<sequence>MKEAIVAAGPKVTIHDVPVPKPNADQVLIKVVYSGSNPKDWKRPTWFSPHNSGDDIAGIVEEVGENVVEFKKGDRVAAYHEIGADHGSFAEYAIAWAYTTFHLPKKTSFEEAATIPLAAMTAALGLYVRLGLPEPWHATTTPTPLIVYGGASAVGAYAIKLARASNIHPLIVVAGRGQPFVETLIDRSKGDTIIDYRQGDEAVVSQIKETLKKAGISEVYHAYDAVSEHNSYKNISQVLGKGGKITMVLPAEKTYKFPDHVENSLTLVTGVHTDIAADSPAGKAGIKTGEKDFGFAFFRLFARGLQEGWFSGHPYEVVPGGLNGLEKALTNLQNGAVSATKYIFKIEDTK</sequence>
<feature type="domain" description="Enoyl reductase (ER)" evidence="3">
    <location>
        <begin position="9"/>
        <end position="286"/>
    </location>
</feature>
<dbReference type="EMBL" id="KZ679013">
    <property type="protein sequence ID" value="PSS15064.1"/>
    <property type="molecule type" value="Genomic_DNA"/>
</dbReference>
<dbReference type="AlphaFoldDB" id="A0A2T3AYC3"/>
<dbReference type="InterPro" id="IPR013154">
    <property type="entry name" value="ADH-like_N"/>
</dbReference>
<keyword evidence="5" id="KW-1185">Reference proteome</keyword>
<dbReference type="OrthoDB" id="3233595at2759"/>
<keyword evidence="2" id="KW-0560">Oxidoreductase</keyword>
<reference evidence="4 5" key="1">
    <citation type="journal article" date="2018" name="New Phytol.">
        <title>Comparative genomics and transcriptomics depict ericoid mycorrhizal fungi as versatile saprotrophs and plant mutualists.</title>
        <authorList>
            <person name="Martino E."/>
            <person name="Morin E."/>
            <person name="Grelet G.A."/>
            <person name="Kuo A."/>
            <person name="Kohler A."/>
            <person name="Daghino S."/>
            <person name="Barry K.W."/>
            <person name="Cichocki N."/>
            <person name="Clum A."/>
            <person name="Dockter R.B."/>
            <person name="Hainaut M."/>
            <person name="Kuo R.C."/>
            <person name="LaButti K."/>
            <person name="Lindahl B.D."/>
            <person name="Lindquist E.A."/>
            <person name="Lipzen A."/>
            <person name="Khouja H.R."/>
            <person name="Magnuson J."/>
            <person name="Murat C."/>
            <person name="Ohm R.A."/>
            <person name="Singer S.W."/>
            <person name="Spatafora J.W."/>
            <person name="Wang M."/>
            <person name="Veneault-Fourrey C."/>
            <person name="Henrissat B."/>
            <person name="Grigoriev I.V."/>
            <person name="Martin F.M."/>
            <person name="Perotto S."/>
        </authorList>
    </citation>
    <scope>NUCLEOTIDE SEQUENCE [LARGE SCALE GENOMIC DNA]</scope>
    <source>
        <strain evidence="4 5">ATCC 22711</strain>
    </source>
</reference>
<dbReference type="InParanoid" id="A0A2T3AYC3"/>
<evidence type="ECO:0000256" key="1">
    <source>
        <dbReference type="ARBA" id="ARBA00008072"/>
    </source>
</evidence>
<accession>A0A2T3AYC3</accession>
<evidence type="ECO:0000313" key="4">
    <source>
        <dbReference type="EMBL" id="PSS15064.1"/>
    </source>
</evidence>
<dbReference type="InterPro" id="IPR011032">
    <property type="entry name" value="GroES-like_sf"/>
</dbReference>
<dbReference type="Proteomes" id="UP000241818">
    <property type="component" value="Unassembled WGS sequence"/>
</dbReference>
<dbReference type="PANTHER" id="PTHR45348:SF5">
    <property type="entry name" value="OXIDOREDUCTASE, PUTATIVE (AFU_ORTHOLOGUE AFUA_8G01420)-RELATED"/>
    <property type="match status" value="1"/>
</dbReference>
<evidence type="ECO:0000256" key="2">
    <source>
        <dbReference type="ARBA" id="ARBA00023002"/>
    </source>
</evidence>
<comment type="similarity">
    <text evidence="1">Belongs to the zinc-containing alcohol dehydrogenase family.</text>
</comment>
<dbReference type="Pfam" id="PF08240">
    <property type="entry name" value="ADH_N"/>
    <property type="match status" value="1"/>
</dbReference>
<protein>
    <recommendedName>
        <fullName evidence="3">Enoyl reductase (ER) domain-containing protein</fullName>
    </recommendedName>
</protein>
<organism evidence="4 5">
    <name type="scientific">Amorphotheca resinae ATCC 22711</name>
    <dbReference type="NCBI Taxonomy" id="857342"/>
    <lineage>
        <taxon>Eukaryota</taxon>
        <taxon>Fungi</taxon>
        <taxon>Dikarya</taxon>
        <taxon>Ascomycota</taxon>
        <taxon>Pezizomycotina</taxon>
        <taxon>Leotiomycetes</taxon>
        <taxon>Helotiales</taxon>
        <taxon>Amorphothecaceae</taxon>
        <taxon>Amorphotheca</taxon>
    </lineage>
</organism>
<dbReference type="CDD" id="cd08249">
    <property type="entry name" value="enoyl_reductase_like"/>
    <property type="match status" value="1"/>
</dbReference>
<evidence type="ECO:0000259" key="3">
    <source>
        <dbReference type="SMART" id="SM00829"/>
    </source>
</evidence>
<dbReference type="SUPFAM" id="SSF50129">
    <property type="entry name" value="GroES-like"/>
    <property type="match status" value="1"/>
</dbReference>
<dbReference type="InterPro" id="IPR047122">
    <property type="entry name" value="Trans-enoyl_RdTase-like"/>
</dbReference>
<dbReference type="SMART" id="SM00829">
    <property type="entry name" value="PKS_ER"/>
    <property type="match status" value="1"/>
</dbReference>
<dbReference type="STRING" id="857342.A0A2T3AYC3"/>
<dbReference type="GO" id="GO:0016651">
    <property type="term" value="F:oxidoreductase activity, acting on NAD(P)H"/>
    <property type="evidence" value="ECO:0007669"/>
    <property type="project" value="InterPro"/>
</dbReference>
<dbReference type="InterPro" id="IPR020843">
    <property type="entry name" value="ER"/>
</dbReference>
<name>A0A2T3AYC3_AMORE</name>
<dbReference type="RefSeq" id="XP_024719663.1">
    <property type="nucleotide sequence ID" value="XM_024865270.1"/>
</dbReference>
<evidence type="ECO:0000313" key="5">
    <source>
        <dbReference type="Proteomes" id="UP000241818"/>
    </source>
</evidence>
<dbReference type="InterPro" id="IPR036291">
    <property type="entry name" value="NAD(P)-bd_dom_sf"/>
</dbReference>
<proteinExistence type="inferred from homology"/>
<dbReference type="Gene3D" id="3.40.50.720">
    <property type="entry name" value="NAD(P)-binding Rossmann-like Domain"/>
    <property type="match status" value="1"/>
</dbReference>